<dbReference type="Pfam" id="PF00534">
    <property type="entry name" value="Glycos_transf_1"/>
    <property type="match status" value="1"/>
</dbReference>
<dbReference type="SUPFAM" id="SSF53756">
    <property type="entry name" value="UDP-Glycosyltransferase/glycogen phosphorylase"/>
    <property type="match status" value="1"/>
</dbReference>
<accession>A0A1F5MHS2</accession>
<proteinExistence type="predicted"/>
<organism evidence="4 5">
    <name type="scientific">Candidatus Daviesbacteria bacterium RIFCSPLOWO2_02_FULL_36_7</name>
    <dbReference type="NCBI Taxonomy" id="1797792"/>
    <lineage>
        <taxon>Bacteria</taxon>
        <taxon>Candidatus Daviesiibacteriota</taxon>
    </lineage>
</organism>
<evidence type="ECO:0000256" key="1">
    <source>
        <dbReference type="ARBA" id="ARBA00022679"/>
    </source>
</evidence>
<evidence type="ECO:0000313" key="4">
    <source>
        <dbReference type="EMBL" id="OGE64908.1"/>
    </source>
</evidence>
<comment type="caution">
    <text evidence="4">The sequence shown here is derived from an EMBL/GenBank/DDBJ whole genome shotgun (WGS) entry which is preliminary data.</text>
</comment>
<dbReference type="InterPro" id="IPR001296">
    <property type="entry name" value="Glyco_trans_1"/>
</dbReference>
<keyword evidence="1" id="KW-0808">Transferase</keyword>
<dbReference type="Gene3D" id="3.40.50.2000">
    <property type="entry name" value="Glycogen Phosphorylase B"/>
    <property type="match status" value="2"/>
</dbReference>
<sequence>MKIVIDARMYGESGIGRYIRNLIFNLGKFDSKNQYFILLLKKDLHRFKYSENFHEIAADFRWYGVGEQIKLLGLFKELKPDLVHFPHFNVPVFYKGQYVVTIHDLIHQHFSMQRSTTLNPLAYSFKRLSYKVVFRNAVNKACKIIVPSNFVKDQLIAEWKINTEKIIVTPEAVDQTILNLSQKTLKQANIKKPYIFYIGNAHPHKNVDGLIENFLKLKEKYTDLRLVLSGQDHYFWQRIKSQFQHKDIIFTGQISDEELVSLYRSAECFVMPSLEEGFGIPILEAMACCCPVVASKAGALPEVGGDAAIYFDPGDRGDMCEKIDMVLKLEETRKTLIAKGLKRYKEFSWEKLTRQTLEVYEKCV</sequence>
<name>A0A1F5MHS2_9BACT</name>
<protein>
    <recommendedName>
        <fullName evidence="6">Glycosyl transferase family 1 domain-containing protein</fullName>
    </recommendedName>
</protein>
<feature type="domain" description="Glycosyltransferase subfamily 4-like N-terminal" evidence="3">
    <location>
        <begin position="60"/>
        <end position="174"/>
    </location>
</feature>
<evidence type="ECO:0000259" key="3">
    <source>
        <dbReference type="Pfam" id="PF13439"/>
    </source>
</evidence>
<gene>
    <name evidence="4" type="ORF">A3I48_03360</name>
</gene>
<dbReference type="AlphaFoldDB" id="A0A1F5MHS2"/>
<evidence type="ECO:0000259" key="2">
    <source>
        <dbReference type="Pfam" id="PF00534"/>
    </source>
</evidence>
<evidence type="ECO:0008006" key="6">
    <source>
        <dbReference type="Google" id="ProtNLM"/>
    </source>
</evidence>
<dbReference type="Proteomes" id="UP000178859">
    <property type="component" value="Unassembled WGS sequence"/>
</dbReference>
<reference evidence="4 5" key="1">
    <citation type="journal article" date="2016" name="Nat. Commun.">
        <title>Thousands of microbial genomes shed light on interconnected biogeochemical processes in an aquifer system.</title>
        <authorList>
            <person name="Anantharaman K."/>
            <person name="Brown C.T."/>
            <person name="Hug L.A."/>
            <person name="Sharon I."/>
            <person name="Castelle C.J."/>
            <person name="Probst A.J."/>
            <person name="Thomas B.C."/>
            <person name="Singh A."/>
            <person name="Wilkins M.J."/>
            <person name="Karaoz U."/>
            <person name="Brodie E.L."/>
            <person name="Williams K.H."/>
            <person name="Hubbard S.S."/>
            <person name="Banfield J.F."/>
        </authorList>
    </citation>
    <scope>NUCLEOTIDE SEQUENCE [LARGE SCALE GENOMIC DNA]</scope>
</reference>
<dbReference type="InterPro" id="IPR028098">
    <property type="entry name" value="Glyco_trans_4-like_N"/>
</dbReference>
<feature type="domain" description="Glycosyl transferase family 1" evidence="2">
    <location>
        <begin position="189"/>
        <end position="342"/>
    </location>
</feature>
<dbReference type="EMBL" id="MFDT01000021">
    <property type="protein sequence ID" value="OGE64908.1"/>
    <property type="molecule type" value="Genomic_DNA"/>
</dbReference>
<dbReference type="PANTHER" id="PTHR46401:SF2">
    <property type="entry name" value="GLYCOSYLTRANSFERASE WBBK-RELATED"/>
    <property type="match status" value="1"/>
</dbReference>
<dbReference type="PANTHER" id="PTHR46401">
    <property type="entry name" value="GLYCOSYLTRANSFERASE WBBK-RELATED"/>
    <property type="match status" value="1"/>
</dbReference>
<dbReference type="Pfam" id="PF13439">
    <property type="entry name" value="Glyco_transf_4"/>
    <property type="match status" value="1"/>
</dbReference>
<dbReference type="GO" id="GO:0016757">
    <property type="term" value="F:glycosyltransferase activity"/>
    <property type="evidence" value="ECO:0007669"/>
    <property type="project" value="InterPro"/>
</dbReference>
<evidence type="ECO:0000313" key="5">
    <source>
        <dbReference type="Proteomes" id="UP000178859"/>
    </source>
</evidence>
<dbReference type="GO" id="GO:0009103">
    <property type="term" value="P:lipopolysaccharide biosynthetic process"/>
    <property type="evidence" value="ECO:0007669"/>
    <property type="project" value="TreeGrafter"/>
</dbReference>
<dbReference type="CDD" id="cd03809">
    <property type="entry name" value="GT4_MtfB-like"/>
    <property type="match status" value="1"/>
</dbReference>